<dbReference type="PANTHER" id="PTHR36166:SF1">
    <property type="entry name" value="SRPBCC DOMAIN-CONTAINING PROTEIN"/>
    <property type="match status" value="1"/>
</dbReference>
<dbReference type="SUPFAM" id="SSF55961">
    <property type="entry name" value="Bet v1-like"/>
    <property type="match status" value="1"/>
</dbReference>
<dbReference type="AlphaFoldDB" id="A0A511T3J6"/>
<keyword evidence="3" id="KW-1185">Reference proteome</keyword>
<evidence type="ECO:0000313" key="3">
    <source>
        <dbReference type="Proteomes" id="UP000183760"/>
    </source>
</evidence>
<dbReference type="InterPro" id="IPR023393">
    <property type="entry name" value="START-like_dom_sf"/>
</dbReference>
<reference evidence="1 4" key="2">
    <citation type="submission" date="2019-07" db="EMBL/GenBank/DDBJ databases">
        <title>Whole genome shotgun sequence of Myxococcus fulvus NBRC 100333.</title>
        <authorList>
            <person name="Hosoyama A."/>
            <person name="Uohara A."/>
            <person name="Ohji S."/>
            <person name="Ichikawa N."/>
        </authorList>
    </citation>
    <scope>NUCLEOTIDE SEQUENCE [LARGE SCALE GENOMIC DNA]</scope>
    <source>
        <strain evidence="1 4">NBRC 100333</strain>
    </source>
</reference>
<proteinExistence type="predicted"/>
<dbReference type="RefSeq" id="WP_074948295.1">
    <property type="nucleotide sequence ID" value="NZ_BJXR01000026.1"/>
</dbReference>
<organism evidence="1 4">
    <name type="scientific">Myxococcus fulvus</name>
    <dbReference type="NCBI Taxonomy" id="33"/>
    <lineage>
        <taxon>Bacteria</taxon>
        <taxon>Pseudomonadati</taxon>
        <taxon>Myxococcota</taxon>
        <taxon>Myxococcia</taxon>
        <taxon>Myxococcales</taxon>
        <taxon>Cystobacterineae</taxon>
        <taxon>Myxococcaceae</taxon>
        <taxon>Myxococcus</taxon>
    </lineage>
</organism>
<dbReference type="Proteomes" id="UP000321514">
    <property type="component" value="Unassembled WGS sequence"/>
</dbReference>
<protein>
    <recommendedName>
        <fullName evidence="5">SRPBCC domain-containing protein</fullName>
    </recommendedName>
</protein>
<dbReference type="PANTHER" id="PTHR36166">
    <property type="entry name" value="CHROMOSOME 9, WHOLE GENOME SHOTGUN SEQUENCE"/>
    <property type="match status" value="1"/>
</dbReference>
<dbReference type="InterPro" id="IPR019587">
    <property type="entry name" value="Polyketide_cyclase/dehydratase"/>
</dbReference>
<dbReference type="EMBL" id="FOIB01000001">
    <property type="protein sequence ID" value="SES75616.1"/>
    <property type="molecule type" value="Genomic_DNA"/>
</dbReference>
<dbReference type="Gene3D" id="3.30.530.20">
    <property type="match status" value="1"/>
</dbReference>
<dbReference type="STRING" id="1334629.MFUL124B02_01220"/>
<evidence type="ECO:0000313" key="4">
    <source>
        <dbReference type="Proteomes" id="UP000321514"/>
    </source>
</evidence>
<evidence type="ECO:0008006" key="5">
    <source>
        <dbReference type="Google" id="ProtNLM"/>
    </source>
</evidence>
<dbReference type="EMBL" id="BJXR01000026">
    <property type="protein sequence ID" value="GEN07908.1"/>
    <property type="molecule type" value="Genomic_DNA"/>
</dbReference>
<accession>A0A511T3J6</accession>
<reference evidence="2 3" key="1">
    <citation type="submission" date="2016-10" db="EMBL/GenBank/DDBJ databases">
        <authorList>
            <person name="Varghese N."/>
            <person name="Submissions S."/>
        </authorList>
    </citation>
    <scope>NUCLEOTIDE SEQUENCE [LARGE SCALE GENOMIC DNA]</scope>
    <source>
        <strain evidence="2 3">DSM 16525</strain>
    </source>
</reference>
<evidence type="ECO:0000313" key="2">
    <source>
        <dbReference type="EMBL" id="SES75616.1"/>
    </source>
</evidence>
<dbReference type="OrthoDB" id="9800600at2"/>
<gene>
    <name evidence="1" type="ORF">MFU01_29450</name>
    <name evidence="2" type="ORF">SAMN05443572_10165</name>
</gene>
<name>A0A511T3J6_MYXFU</name>
<sequence>MFQLRTEAFIDASPDAVWAVLSDFKAYPLWNPLVLEAHGKVEVGARVAMKARSPDGSGRMFGFRATLTRVEPPMRLEWTGGVPGLMFGRHGFELRPEGAGTRLVHGEDFSGVVTWFMGKPRRDAFRAAYEVMNRALVERVRAVSSPA</sequence>
<dbReference type="Pfam" id="PF10604">
    <property type="entry name" value="Polyketide_cyc2"/>
    <property type="match status" value="1"/>
</dbReference>
<dbReference type="Proteomes" id="UP000183760">
    <property type="component" value="Unassembled WGS sequence"/>
</dbReference>
<dbReference type="CDD" id="cd07822">
    <property type="entry name" value="SRPBCC_4"/>
    <property type="match status" value="1"/>
</dbReference>
<evidence type="ECO:0000313" key="1">
    <source>
        <dbReference type="EMBL" id="GEN07908.1"/>
    </source>
</evidence>
<comment type="caution">
    <text evidence="1">The sequence shown here is derived from an EMBL/GenBank/DDBJ whole genome shotgun (WGS) entry which is preliminary data.</text>
</comment>